<keyword evidence="5" id="KW-1185">Reference proteome</keyword>
<sequence>MASAFRLVLLLSSIIGILTIKAVSEIKNNCFNFIKTDRLEAVFIDVVEDGRNMFNFGWEKTKISKLFVSAQASAQSENFGEAASVCPAPCPPGWTQFGSRCFIFYYQSRTWSDAEKFCISIGGNLASIHSLDENNFISEMVERQTGYSRDTWIGGYDAVSENTWLWSDGSAFEFTHWHTNQPDNSGSQHCLEINYGGSHWNDIRCSMGMPFVCARDI</sequence>
<protein>
    <submittedName>
        <fullName evidence="4">Galactose-specific lectin nattectin-like</fullName>
    </submittedName>
</protein>
<evidence type="ECO:0000256" key="2">
    <source>
        <dbReference type="SAM" id="SignalP"/>
    </source>
</evidence>
<proteinExistence type="predicted"/>
<evidence type="ECO:0000259" key="3">
    <source>
        <dbReference type="PROSITE" id="PS50041"/>
    </source>
</evidence>
<dbReference type="Proteomes" id="UP000265020">
    <property type="component" value="Unassembled WGS sequence"/>
</dbReference>
<dbReference type="PROSITE" id="PS50041">
    <property type="entry name" value="C_TYPE_LECTIN_2"/>
    <property type="match status" value="1"/>
</dbReference>
<accession>A0A3Q2EIP8</accession>
<reference evidence="4" key="1">
    <citation type="submission" date="2025-08" db="UniProtKB">
        <authorList>
            <consortium name="Ensembl"/>
        </authorList>
    </citation>
    <scope>IDENTIFICATION</scope>
</reference>
<dbReference type="Pfam" id="PF00059">
    <property type="entry name" value="Lectin_C"/>
    <property type="match status" value="1"/>
</dbReference>
<dbReference type="Gene3D" id="3.10.100.10">
    <property type="entry name" value="Mannose-Binding Protein A, subunit A"/>
    <property type="match status" value="1"/>
</dbReference>
<name>A0A3Q2EIP8_CYPVA</name>
<dbReference type="InterPro" id="IPR016186">
    <property type="entry name" value="C-type_lectin-like/link_sf"/>
</dbReference>
<dbReference type="GeneTree" id="ENSGT00940000162818"/>
<keyword evidence="1" id="KW-1015">Disulfide bond</keyword>
<evidence type="ECO:0000313" key="4">
    <source>
        <dbReference type="Ensembl" id="ENSCVAP00000031709.1"/>
    </source>
</evidence>
<feature type="chain" id="PRO_5018572026" evidence="2">
    <location>
        <begin position="20"/>
        <end position="217"/>
    </location>
</feature>
<organism evidence="4 5">
    <name type="scientific">Cyprinodon variegatus</name>
    <name type="common">Sheepshead minnow</name>
    <dbReference type="NCBI Taxonomy" id="28743"/>
    <lineage>
        <taxon>Eukaryota</taxon>
        <taxon>Metazoa</taxon>
        <taxon>Chordata</taxon>
        <taxon>Craniata</taxon>
        <taxon>Vertebrata</taxon>
        <taxon>Euteleostomi</taxon>
        <taxon>Actinopterygii</taxon>
        <taxon>Neopterygii</taxon>
        <taxon>Teleostei</taxon>
        <taxon>Neoteleostei</taxon>
        <taxon>Acanthomorphata</taxon>
        <taxon>Ovalentaria</taxon>
        <taxon>Atherinomorphae</taxon>
        <taxon>Cyprinodontiformes</taxon>
        <taxon>Cyprinodontidae</taxon>
        <taxon>Cyprinodon</taxon>
    </lineage>
</organism>
<feature type="signal peptide" evidence="2">
    <location>
        <begin position="1"/>
        <end position="19"/>
    </location>
</feature>
<reference evidence="4" key="2">
    <citation type="submission" date="2025-09" db="UniProtKB">
        <authorList>
            <consortium name="Ensembl"/>
        </authorList>
    </citation>
    <scope>IDENTIFICATION</scope>
</reference>
<dbReference type="Ensembl" id="ENSCVAT00000026798.1">
    <property type="protein sequence ID" value="ENSCVAP00000031709.1"/>
    <property type="gene ID" value="ENSCVAG00000021139.1"/>
</dbReference>
<evidence type="ECO:0000313" key="5">
    <source>
        <dbReference type="Proteomes" id="UP000265020"/>
    </source>
</evidence>
<keyword evidence="2" id="KW-0732">Signal</keyword>
<evidence type="ECO:0000256" key="1">
    <source>
        <dbReference type="ARBA" id="ARBA00023157"/>
    </source>
</evidence>
<dbReference type="AlphaFoldDB" id="A0A3Q2EIP8"/>
<dbReference type="InterPro" id="IPR016187">
    <property type="entry name" value="CTDL_fold"/>
</dbReference>
<dbReference type="PRINTS" id="PR01504">
    <property type="entry name" value="PNCREATITSAP"/>
</dbReference>
<dbReference type="InterPro" id="IPR050111">
    <property type="entry name" value="C-type_lectin/snaclec_domain"/>
</dbReference>
<dbReference type="InterPro" id="IPR001304">
    <property type="entry name" value="C-type_lectin-like"/>
</dbReference>
<dbReference type="PANTHER" id="PTHR22803">
    <property type="entry name" value="MANNOSE, PHOSPHOLIPASE, LECTIN RECEPTOR RELATED"/>
    <property type="match status" value="1"/>
</dbReference>
<dbReference type="InterPro" id="IPR018378">
    <property type="entry name" value="C-type_lectin_CS"/>
</dbReference>
<dbReference type="SMART" id="SM00034">
    <property type="entry name" value="CLECT"/>
    <property type="match status" value="1"/>
</dbReference>
<feature type="domain" description="C-type lectin" evidence="3">
    <location>
        <begin position="97"/>
        <end position="214"/>
    </location>
</feature>
<dbReference type="SUPFAM" id="SSF56436">
    <property type="entry name" value="C-type lectin-like"/>
    <property type="match status" value="1"/>
</dbReference>
<dbReference type="PROSITE" id="PS00615">
    <property type="entry name" value="C_TYPE_LECTIN_1"/>
    <property type="match status" value="1"/>
</dbReference>